<dbReference type="PANTHER" id="PTHR15316">
    <property type="entry name" value="SPLICEOSOME ASSOCIATED PROTEIN 114/SWAP SPLICING FACTOR-RELATED"/>
    <property type="match status" value="1"/>
</dbReference>
<dbReference type="GO" id="GO:0071013">
    <property type="term" value="C:catalytic step 2 spliceosome"/>
    <property type="evidence" value="ECO:0007669"/>
    <property type="project" value="TreeGrafter"/>
</dbReference>
<dbReference type="OrthoDB" id="447637at2759"/>
<accession>A0A183IXZ6</accession>
<dbReference type="GO" id="GO:0005686">
    <property type="term" value="C:U2 snRNP"/>
    <property type="evidence" value="ECO:0007669"/>
    <property type="project" value="TreeGrafter"/>
</dbReference>
<dbReference type="SMART" id="SM00648">
    <property type="entry name" value="SWAP"/>
    <property type="match status" value="1"/>
</dbReference>
<reference evidence="2 3" key="2">
    <citation type="submission" date="2018-11" db="EMBL/GenBank/DDBJ databases">
        <authorList>
            <consortium name="Pathogen Informatics"/>
        </authorList>
    </citation>
    <scope>NUCLEOTIDE SEQUENCE [LARGE SCALE GENOMIC DNA]</scope>
</reference>
<dbReference type="GO" id="GO:0045292">
    <property type="term" value="P:mRNA cis splicing, via spliceosome"/>
    <property type="evidence" value="ECO:0007669"/>
    <property type="project" value="InterPro"/>
</dbReference>
<dbReference type="GO" id="GO:0003723">
    <property type="term" value="F:RNA binding"/>
    <property type="evidence" value="ECO:0007669"/>
    <property type="project" value="InterPro"/>
</dbReference>
<keyword evidence="3" id="KW-1185">Reference proteome</keyword>
<dbReference type="FunFam" id="1.10.10.790:FF:000002">
    <property type="entry name" value="Splicing factor 3A subunit 1"/>
    <property type="match status" value="1"/>
</dbReference>
<organism evidence="4">
    <name type="scientific">Soboliphyme baturini</name>
    <dbReference type="NCBI Taxonomy" id="241478"/>
    <lineage>
        <taxon>Eukaryota</taxon>
        <taxon>Metazoa</taxon>
        <taxon>Ecdysozoa</taxon>
        <taxon>Nematoda</taxon>
        <taxon>Enoplea</taxon>
        <taxon>Dorylaimia</taxon>
        <taxon>Dioctophymatida</taxon>
        <taxon>Dioctophymatoidea</taxon>
        <taxon>Soboliphymatidae</taxon>
        <taxon>Soboliphyme</taxon>
    </lineage>
</organism>
<dbReference type="GO" id="GO:0071004">
    <property type="term" value="C:U2-type prespliceosome"/>
    <property type="evidence" value="ECO:0007669"/>
    <property type="project" value="TreeGrafter"/>
</dbReference>
<gene>
    <name evidence="2" type="ORF">SBAD_LOCUS8492</name>
</gene>
<dbReference type="Pfam" id="PF01805">
    <property type="entry name" value="Surp"/>
    <property type="match status" value="1"/>
</dbReference>
<dbReference type="InterPro" id="IPR000061">
    <property type="entry name" value="Surp"/>
</dbReference>
<dbReference type="SUPFAM" id="SSF109905">
    <property type="entry name" value="Surp module (SWAP domain)"/>
    <property type="match status" value="1"/>
</dbReference>
<proteinExistence type="predicted"/>
<dbReference type="InterPro" id="IPR045146">
    <property type="entry name" value="SF3A1"/>
</dbReference>
<evidence type="ECO:0000313" key="3">
    <source>
        <dbReference type="Proteomes" id="UP000270296"/>
    </source>
</evidence>
<feature type="domain" description="SURP motif" evidence="1">
    <location>
        <begin position="42"/>
        <end position="84"/>
    </location>
</feature>
<dbReference type="WBParaSite" id="SBAD_0000880501-mRNA-1">
    <property type="protein sequence ID" value="SBAD_0000880501-mRNA-1"/>
    <property type="gene ID" value="SBAD_0000880501"/>
</dbReference>
<dbReference type="PANTHER" id="PTHR15316:SF1">
    <property type="entry name" value="SPLICING FACTOR 3A SUBUNIT 1"/>
    <property type="match status" value="1"/>
</dbReference>
<name>A0A183IXZ6_9BILA</name>
<dbReference type="Gene3D" id="1.10.10.790">
    <property type="entry name" value="Surp module"/>
    <property type="match status" value="1"/>
</dbReference>
<dbReference type="GO" id="GO:0000381">
    <property type="term" value="P:regulation of alternative mRNA splicing, via spliceosome"/>
    <property type="evidence" value="ECO:0007669"/>
    <property type="project" value="TreeGrafter"/>
</dbReference>
<dbReference type="Proteomes" id="UP000270296">
    <property type="component" value="Unassembled WGS sequence"/>
</dbReference>
<dbReference type="PROSITE" id="PS50128">
    <property type="entry name" value="SURP"/>
    <property type="match status" value="1"/>
</dbReference>
<evidence type="ECO:0000313" key="2">
    <source>
        <dbReference type="EMBL" id="VDP17440.1"/>
    </source>
</evidence>
<dbReference type="AlphaFoldDB" id="A0A183IXZ6"/>
<protein>
    <submittedName>
        <fullName evidence="4">SURP motif domain-containing protein</fullName>
    </submittedName>
</protein>
<evidence type="ECO:0000259" key="1">
    <source>
        <dbReference type="PROSITE" id="PS50128"/>
    </source>
</evidence>
<reference evidence="4" key="1">
    <citation type="submission" date="2016-06" db="UniProtKB">
        <authorList>
            <consortium name="WormBaseParasite"/>
        </authorList>
    </citation>
    <scope>IDENTIFICATION</scope>
</reference>
<dbReference type="InterPro" id="IPR035967">
    <property type="entry name" value="SWAP/Surp_sf"/>
</dbReference>
<dbReference type="EMBL" id="UZAM01011647">
    <property type="protein sequence ID" value="VDP17440.1"/>
    <property type="molecule type" value="Genomic_DNA"/>
</dbReference>
<sequence length="145" mass="16203">MPPVAIPMDVTQSVDVEPQTAESKSGKPIVGIIYPPPEIRNIVDKTASFVARNGGEFETRIRQHEINNPKFNFLNSNDPYHTYYQHKVREFVEGKAVECSIPRPAAPVAPQKVQEAVKASEFIPKEPPQEFEFVADPATINAFDL</sequence>
<evidence type="ECO:0000313" key="4">
    <source>
        <dbReference type="WBParaSite" id="SBAD_0000880501-mRNA-1"/>
    </source>
</evidence>